<name>A0AAW4U5I9_9FIRM</name>
<evidence type="ECO:0008006" key="3">
    <source>
        <dbReference type="Google" id="ProtNLM"/>
    </source>
</evidence>
<dbReference type="AlphaFoldDB" id="A0AAW4U5I9"/>
<dbReference type="Proteomes" id="UP001198190">
    <property type="component" value="Unassembled WGS sequence"/>
</dbReference>
<evidence type="ECO:0000313" key="2">
    <source>
        <dbReference type="Proteomes" id="UP001198190"/>
    </source>
</evidence>
<accession>A0AAW4U5I9</accession>
<proteinExistence type="predicted"/>
<dbReference type="EMBL" id="JAJCGD010000014">
    <property type="protein sequence ID" value="MCB6828341.1"/>
    <property type="molecule type" value="Genomic_DNA"/>
</dbReference>
<evidence type="ECO:0000313" key="1">
    <source>
        <dbReference type="EMBL" id="MCB6828341.1"/>
    </source>
</evidence>
<comment type="caution">
    <text evidence="1">The sequence shown here is derived from an EMBL/GenBank/DDBJ whole genome shotgun (WGS) entry which is preliminary data.</text>
</comment>
<protein>
    <recommendedName>
        <fullName evidence="3">Replicative helicase inhibitor G39P N-terminal domain-containing protein</fullName>
    </recommendedName>
</protein>
<gene>
    <name evidence="1" type="ORF">LIY65_06490</name>
</gene>
<sequence length="185" mass="20992">MNVKEAATLLSYVVATMPNIQDKDLSATAKAWAIIMPDISFELGQQAVLKILRDKKIPTVPLPGEIINTVKEIVNGENKINAPSDYEAWQEVRSKIDFYKPNQKWSHPAIEETIKIIGSRNICGGDYNVADRFMKVYNRIVKRSNDQYENKVTLQIIDNTSKDKKKDILTFIGENKQIILGRKAV</sequence>
<reference evidence="1" key="1">
    <citation type="submission" date="2021-10" db="EMBL/GenBank/DDBJ databases">
        <title>Collection of gut derived symbiotic bacterial strains cultured from healthy donors.</title>
        <authorList>
            <person name="Lin H."/>
            <person name="Littmann E."/>
            <person name="Claire K."/>
            <person name="Pamer E."/>
        </authorList>
    </citation>
    <scope>NUCLEOTIDE SEQUENCE</scope>
    <source>
        <strain evidence="1">MSK.7.16</strain>
    </source>
</reference>
<organism evidence="1 2">
    <name type="scientific">Megamonas funiformis</name>
    <dbReference type="NCBI Taxonomy" id="437897"/>
    <lineage>
        <taxon>Bacteria</taxon>
        <taxon>Bacillati</taxon>
        <taxon>Bacillota</taxon>
        <taxon>Negativicutes</taxon>
        <taxon>Selenomonadales</taxon>
        <taxon>Selenomonadaceae</taxon>
        <taxon>Megamonas</taxon>
    </lineage>
</organism>
<dbReference type="RefSeq" id="WP_227152917.1">
    <property type="nucleotide sequence ID" value="NZ_JAJCGD010000014.1"/>
</dbReference>